<dbReference type="AlphaFoldDB" id="A0A0F9ER44"/>
<name>A0A0F9ER44_9ZZZZ</name>
<accession>A0A0F9ER44</accession>
<gene>
    <name evidence="1" type="ORF">LCGC14_2336570</name>
</gene>
<sequence length="129" mass="13042">MTDIALTSAQVRIINPDNAEVFNCIAGEALSKGDIVYFDTAGKAKKADGSAAGTAQARGVALSTVGDKGALSILKRGLCAGFTVTGLNGDVRVFISDTAAKLADAAGTVGVIAGRVMIMLDNPDLTKVV</sequence>
<comment type="caution">
    <text evidence="1">The sequence shown here is derived from an EMBL/GenBank/DDBJ whole genome shotgun (WGS) entry which is preliminary data.</text>
</comment>
<reference evidence="1" key="1">
    <citation type="journal article" date="2015" name="Nature">
        <title>Complex archaea that bridge the gap between prokaryotes and eukaryotes.</title>
        <authorList>
            <person name="Spang A."/>
            <person name="Saw J.H."/>
            <person name="Jorgensen S.L."/>
            <person name="Zaremba-Niedzwiedzka K."/>
            <person name="Martijn J."/>
            <person name="Lind A.E."/>
            <person name="van Eijk R."/>
            <person name="Schleper C."/>
            <person name="Guy L."/>
            <person name="Ettema T.J."/>
        </authorList>
    </citation>
    <scope>NUCLEOTIDE SEQUENCE</scope>
</reference>
<proteinExistence type="predicted"/>
<evidence type="ECO:0000313" key="1">
    <source>
        <dbReference type="EMBL" id="KKL47335.1"/>
    </source>
</evidence>
<evidence type="ECO:0008006" key="2">
    <source>
        <dbReference type="Google" id="ProtNLM"/>
    </source>
</evidence>
<protein>
    <recommendedName>
        <fullName evidence="2">DUF2190 domain-containing protein</fullName>
    </recommendedName>
</protein>
<organism evidence="1">
    <name type="scientific">marine sediment metagenome</name>
    <dbReference type="NCBI Taxonomy" id="412755"/>
    <lineage>
        <taxon>unclassified sequences</taxon>
        <taxon>metagenomes</taxon>
        <taxon>ecological metagenomes</taxon>
    </lineage>
</organism>
<dbReference type="EMBL" id="LAZR01033703">
    <property type="protein sequence ID" value="KKL47335.1"/>
    <property type="molecule type" value="Genomic_DNA"/>
</dbReference>